<gene>
    <name evidence="2" type="ORF">NPIL_418291</name>
</gene>
<proteinExistence type="predicted"/>
<comment type="caution">
    <text evidence="2">The sequence shown here is derived from an EMBL/GenBank/DDBJ whole genome shotgun (WGS) entry which is preliminary data.</text>
</comment>
<feature type="compositionally biased region" description="Basic and acidic residues" evidence="1">
    <location>
        <begin position="1"/>
        <end position="13"/>
    </location>
</feature>
<dbReference type="Proteomes" id="UP000887013">
    <property type="component" value="Unassembled WGS sequence"/>
</dbReference>
<evidence type="ECO:0000313" key="3">
    <source>
        <dbReference type="Proteomes" id="UP000887013"/>
    </source>
</evidence>
<organism evidence="2 3">
    <name type="scientific">Nephila pilipes</name>
    <name type="common">Giant wood spider</name>
    <name type="synonym">Nephila maculata</name>
    <dbReference type="NCBI Taxonomy" id="299642"/>
    <lineage>
        <taxon>Eukaryota</taxon>
        <taxon>Metazoa</taxon>
        <taxon>Ecdysozoa</taxon>
        <taxon>Arthropoda</taxon>
        <taxon>Chelicerata</taxon>
        <taxon>Arachnida</taxon>
        <taxon>Araneae</taxon>
        <taxon>Araneomorphae</taxon>
        <taxon>Entelegynae</taxon>
        <taxon>Araneoidea</taxon>
        <taxon>Nephilidae</taxon>
        <taxon>Nephila</taxon>
    </lineage>
</organism>
<dbReference type="EMBL" id="BMAW01120415">
    <property type="protein sequence ID" value="GFT89238.1"/>
    <property type="molecule type" value="Genomic_DNA"/>
</dbReference>
<name>A0A8X6PTY9_NEPPI</name>
<sequence length="116" mass="13056">MSKTYSEKRKLENDVESSTNKKARTEVSKGDHSIHQKEGNNSAQLGLHMYIENRNCSRRKSNSTQQHEGNNSKVGGEQLNSTSTCAAIGGKQLNSIRPPRAAFCRRIVFFFLLTRL</sequence>
<protein>
    <submittedName>
        <fullName evidence="2">Uncharacterized protein</fullName>
    </submittedName>
</protein>
<keyword evidence="3" id="KW-1185">Reference proteome</keyword>
<evidence type="ECO:0000256" key="1">
    <source>
        <dbReference type="SAM" id="MobiDB-lite"/>
    </source>
</evidence>
<feature type="region of interest" description="Disordered" evidence="1">
    <location>
        <begin position="1"/>
        <end position="79"/>
    </location>
</feature>
<dbReference type="AlphaFoldDB" id="A0A8X6PTY9"/>
<reference evidence="2" key="1">
    <citation type="submission" date="2020-08" db="EMBL/GenBank/DDBJ databases">
        <title>Multicomponent nature underlies the extraordinary mechanical properties of spider dragline silk.</title>
        <authorList>
            <person name="Kono N."/>
            <person name="Nakamura H."/>
            <person name="Mori M."/>
            <person name="Yoshida Y."/>
            <person name="Ohtoshi R."/>
            <person name="Malay A.D."/>
            <person name="Moran D.A.P."/>
            <person name="Tomita M."/>
            <person name="Numata K."/>
            <person name="Arakawa K."/>
        </authorList>
    </citation>
    <scope>NUCLEOTIDE SEQUENCE</scope>
</reference>
<feature type="compositionally biased region" description="Basic and acidic residues" evidence="1">
    <location>
        <begin position="23"/>
        <end position="38"/>
    </location>
</feature>
<feature type="compositionally biased region" description="Polar residues" evidence="1">
    <location>
        <begin position="62"/>
        <end position="79"/>
    </location>
</feature>
<accession>A0A8X6PTY9</accession>
<evidence type="ECO:0000313" key="2">
    <source>
        <dbReference type="EMBL" id="GFT89238.1"/>
    </source>
</evidence>